<sequence length="122" mass="13597">MKIGLTLLVILMPLFSLAQQHQMLGLEVAKSELKDALVNKTDVKIKVDKVISNKQTAIAVSEPILFKVYGKDQILQERPYEVYKINGYWVLNGTLPEGMLGGGFLIILAAKDGQVLKLTHYK</sequence>
<name>A0ABZ0THB6_9SPHI</name>
<accession>A0ABZ0THB6</accession>
<reference evidence="3 4" key="1">
    <citation type="submission" date="2023-11" db="EMBL/GenBank/DDBJ databases">
        <title>Analysis of the Genomes of Mucilaginibacter gossypii cycad 4 and M. sabulilitoris SNA2: microbes with the potential for plant growth promotion.</title>
        <authorList>
            <person name="Hirsch A.M."/>
            <person name="Humm E."/>
            <person name="Rubbi M."/>
            <person name="Del Vecchio G."/>
            <person name="Ha S.M."/>
            <person name="Pellegrini M."/>
            <person name="Gunsalus R.P."/>
        </authorList>
    </citation>
    <scope>NUCLEOTIDE SEQUENCE [LARGE SCALE GENOMIC DNA]</scope>
    <source>
        <strain evidence="3 4">SNA2</strain>
    </source>
</reference>
<evidence type="ECO:0000259" key="2">
    <source>
        <dbReference type="Pfam" id="PF15631"/>
    </source>
</evidence>
<proteinExistence type="predicted"/>
<feature type="domain" description="NTF2 fold" evidence="2">
    <location>
        <begin position="56"/>
        <end position="122"/>
    </location>
</feature>
<protein>
    <submittedName>
        <fullName evidence="3">YbbC/YhhH family protein</fullName>
    </submittedName>
</protein>
<dbReference type="InterPro" id="IPR028921">
    <property type="entry name" value="NTF2_fold_dom"/>
</dbReference>
<keyword evidence="1" id="KW-0732">Signal</keyword>
<feature type="chain" id="PRO_5047038753" evidence="1">
    <location>
        <begin position="19"/>
        <end position="122"/>
    </location>
</feature>
<gene>
    <name evidence="3" type="ORF">SNE25_23795</name>
</gene>
<organism evidence="3 4">
    <name type="scientific">Mucilaginibacter sabulilitoris</name>
    <dbReference type="NCBI Taxonomy" id="1173583"/>
    <lineage>
        <taxon>Bacteria</taxon>
        <taxon>Pseudomonadati</taxon>
        <taxon>Bacteroidota</taxon>
        <taxon>Sphingobacteriia</taxon>
        <taxon>Sphingobacteriales</taxon>
        <taxon>Sphingobacteriaceae</taxon>
        <taxon>Mucilaginibacter</taxon>
    </lineage>
</organism>
<evidence type="ECO:0000256" key="1">
    <source>
        <dbReference type="SAM" id="SignalP"/>
    </source>
</evidence>
<feature type="signal peptide" evidence="1">
    <location>
        <begin position="1"/>
        <end position="18"/>
    </location>
</feature>
<dbReference type="EMBL" id="CP139558">
    <property type="protein sequence ID" value="WPU92352.1"/>
    <property type="molecule type" value="Genomic_DNA"/>
</dbReference>
<dbReference type="Proteomes" id="UP001324380">
    <property type="component" value="Chromosome"/>
</dbReference>
<evidence type="ECO:0000313" key="3">
    <source>
        <dbReference type="EMBL" id="WPU92352.1"/>
    </source>
</evidence>
<evidence type="ECO:0000313" key="4">
    <source>
        <dbReference type="Proteomes" id="UP001324380"/>
    </source>
</evidence>
<dbReference type="Pfam" id="PF15631">
    <property type="entry name" value="Imm-NTF2-2"/>
    <property type="match status" value="1"/>
</dbReference>
<keyword evidence="4" id="KW-1185">Reference proteome</keyword>
<dbReference type="RefSeq" id="WP_321561514.1">
    <property type="nucleotide sequence ID" value="NZ_CP139558.1"/>
</dbReference>